<feature type="region of interest" description="Disordered" evidence="1">
    <location>
        <begin position="268"/>
        <end position="296"/>
    </location>
</feature>
<gene>
    <name evidence="2" type="ORF">LANO_0D02388G</name>
</gene>
<reference evidence="3" key="1">
    <citation type="submission" date="2016-03" db="EMBL/GenBank/DDBJ databases">
        <authorList>
            <person name="Devillers Hugo."/>
        </authorList>
    </citation>
    <scope>NUCLEOTIDE SEQUENCE [LARGE SCALE GENOMIC DNA]</scope>
</reference>
<evidence type="ECO:0000313" key="3">
    <source>
        <dbReference type="Proteomes" id="UP000189911"/>
    </source>
</evidence>
<dbReference type="OrthoDB" id="3980110at2759"/>
<dbReference type="AlphaFoldDB" id="A0A1G4JEB2"/>
<feature type="compositionally biased region" description="Polar residues" evidence="1">
    <location>
        <begin position="284"/>
        <end position="296"/>
    </location>
</feature>
<accession>A0A1G4JEB2</accession>
<dbReference type="EMBL" id="LT598448">
    <property type="protein sequence ID" value="SCU88537.1"/>
    <property type="molecule type" value="Genomic_DNA"/>
</dbReference>
<keyword evidence="3" id="KW-1185">Reference proteome</keyword>
<organism evidence="2 3">
    <name type="scientific">Lachancea nothofagi CBS 11611</name>
    <dbReference type="NCBI Taxonomy" id="1266666"/>
    <lineage>
        <taxon>Eukaryota</taxon>
        <taxon>Fungi</taxon>
        <taxon>Dikarya</taxon>
        <taxon>Ascomycota</taxon>
        <taxon>Saccharomycotina</taxon>
        <taxon>Saccharomycetes</taxon>
        <taxon>Saccharomycetales</taxon>
        <taxon>Saccharomycetaceae</taxon>
        <taxon>Lachancea</taxon>
    </lineage>
</organism>
<dbReference type="Proteomes" id="UP000189911">
    <property type="component" value="Chromosome D"/>
</dbReference>
<protein>
    <submittedName>
        <fullName evidence="2">LANO_0D02388g1_1</fullName>
    </submittedName>
</protein>
<evidence type="ECO:0000313" key="2">
    <source>
        <dbReference type="EMBL" id="SCU88537.1"/>
    </source>
</evidence>
<name>A0A1G4JEB2_9SACH</name>
<feature type="region of interest" description="Disordered" evidence="1">
    <location>
        <begin position="651"/>
        <end position="675"/>
    </location>
</feature>
<feature type="compositionally biased region" description="Acidic residues" evidence="1">
    <location>
        <begin position="651"/>
        <end position="660"/>
    </location>
</feature>
<sequence>MEPPAKYAQLASLVRTADGKKKKSSTLNELPNRSPVRNEFASLKTDAHILVDAEDPLSIQEKLALALFTTRPGLCILKLYYGLSCGHINLNRYKKWQNAKNRPEVDGCYKNLVKKWIESTTYLSLLMDNLLQNDQHPLDYTQFSTAPHKMSLGFLLDRETELLIIDDDYNLLLDFLLHCRLKIEKLLNEADLPSLLAKVSHKNNRLFQLSGRFIWYTFTPQEFEESQDIVYKYLTVLTDKLTAQQDLIPQLRPLFGAMNSSKVTHLAKKDSSQGDYLDSDSNSDSEQWPSKKSNSQDRVYSFDLNDDGSFEAPNVFSKTRKRHHTLYHVLKLQQQNSSPLLKSQFFTLCALVDPVTQPIPNDSHIVSIDLLSDMFLGLLSAEIKELSINWRFHVCFNLQKIIHASLPRLNCHDFQKLNSVNNSDESVDWRRNLHKWLPQGLNTQDLELIYMVDILAIYLQYKLYEDLPVQMNPFLAPMISLWKNLTFVVLLGLEIDRFEEEHETFDTPVIVRATIRGASALRSVVATVLNGHVDYKRHDFKHEPINIFMSPHGRKLCHGALYTDVRSHAAAMLALGVDLEDVTNLLSDLQPGDRFDEDVKYMFDYEYDNYNEVDTEEMDEEELEDIESRERIKEMRAYYKRCHCQFDDDELLPDDEDETEASVPRTRSFKEAPPDSNVKISANVKPMAQRSKREGIDFDFNGRDWRDIPRGLNFYFNEHYTFEKRIAIDTANSLMVSAADRKLSLEEGTKLLRIVATCVAREQEQTVFQSVFAGEQDQKPSNHYTPVADGDLTTDYIYERWCEDALFERILLHNETLIWRFMDEMLMCSGYRRVLIWFITHLELSSSMIEYIYILVLGGRGEKVLEGNDANPSEESQYDQVLFSRQGSLQLSEIEVKMLLQEFFTNAAIFFSRQAREHEHSGDEESEEEHAGNRGISTRVVGLMKLVCLMVKRLMIENKFDFKDPDYIFELQTLLMSWICILPEARDLFFELRSRVDEESVDGKPISLGDTAGSGLDAQQYPSGVAEKINQDPTSLPDKNSDTSISVYNKRLISLLPPIAGSENSAVTALRSFISKHSLTMKTAVFGRRVISQDDDIMGMYMSDREMDNRHFLAEFGIDYNDLVDGVYGADFVYD</sequence>
<proteinExistence type="predicted"/>
<evidence type="ECO:0000256" key="1">
    <source>
        <dbReference type="SAM" id="MobiDB-lite"/>
    </source>
</evidence>